<dbReference type="EMBL" id="KJ776578">
    <property type="protein sequence ID" value="AIW54610.1"/>
    <property type="molecule type" value="Genomic_DNA"/>
</dbReference>
<keyword evidence="6 7" id="KW-0472">Membrane</keyword>
<keyword evidence="4 7" id="KW-0812">Transmembrane</keyword>
<keyword evidence="5 7" id="KW-1133">Transmembrane helix</keyword>
<dbReference type="PANTHER" id="PTHR37937:SF1">
    <property type="entry name" value="CONJUGATIVE TRANSFER: DNA TRANSPORT"/>
    <property type="match status" value="1"/>
</dbReference>
<name>A0A0A0UXC4_CLOBO</name>
<evidence type="ECO:0000256" key="7">
    <source>
        <dbReference type="SAM" id="Phobius"/>
    </source>
</evidence>
<evidence type="ECO:0000256" key="6">
    <source>
        <dbReference type="ARBA" id="ARBA00023136"/>
    </source>
</evidence>
<evidence type="ECO:0000256" key="3">
    <source>
        <dbReference type="ARBA" id="ARBA00022475"/>
    </source>
</evidence>
<geneLocation type="plasmid" evidence="10">
    <name>pCDC3897</name>
</geneLocation>
<feature type="transmembrane region" description="Helical" evidence="7">
    <location>
        <begin position="16"/>
        <end position="34"/>
    </location>
</feature>
<dbReference type="NCBIfam" id="NF045973">
    <property type="entry name" value="conju_CD1115"/>
    <property type="match status" value="1"/>
</dbReference>
<evidence type="ECO:0000313" key="10">
    <source>
        <dbReference type="EMBL" id="AIW54859.1"/>
    </source>
</evidence>
<dbReference type="EMBL" id="KJ776582">
    <property type="protein sequence ID" value="AIW54859.1"/>
    <property type="molecule type" value="Genomic_DNA"/>
</dbReference>
<comment type="similarity">
    <text evidence="2">Belongs to the VirD4/TraG family.</text>
</comment>
<dbReference type="InterPro" id="IPR027417">
    <property type="entry name" value="P-loop_NTPase"/>
</dbReference>
<dbReference type="InterPro" id="IPR051539">
    <property type="entry name" value="T4SS-coupling_protein"/>
</dbReference>
<dbReference type="SUPFAM" id="SSF52540">
    <property type="entry name" value="P-loop containing nucleoside triphosphate hydrolases"/>
    <property type="match status" value="1"/>
</dbReference>
<evidence type="ECO:0000256" key="5">
    <source>
        <dbReference type="ARBA" id="ARBA00022989"/>
    </source>
</evidence>
<keyword evidence="8" id="KW-0614">Plasmid</keyword>
<evidence type="ECO:0000313" key="9">
    <source>
        <dbReference type="EMBL" id="AIW54729.1"/>
    </source>
</evidence>
<dbReference type="InterPro" id="IPR003688">
    <property type="entry name" value="TraG/VirD4"/>
</dbReference>
<dbReference type="Pfam" id="PF02534">
    <property type="entry name" value="T4SS-DNA_transf"/>
    <property type="match status" value="1"/>
</dbReference>
<protein>
    <submittedName>
        <fullName evidence="8">Conjugal transfer protein TraG/VirD4</fullName>
    </submittedName>
</protein>
<dbReference type="AlphaFoldDB" id="A0A0A0UXC4"/>
<dbReference type="PANTHER" id="PTHR37937">
    <property type="entry name" value="CONJUGATIVE TRANSFER: DNA TRANSPORT"/>
    <property type="match status" value="1"/>
</dbReference>
<dbReference type="EMBL" id="KJ776580">
    <property type="protein sequence ID" value="AIW54729.1"/>
    <property type="molecule type" value="Genomic_DNA"/>
</dbReference>
<dbReference type="CDD" id="cd01127">
    <property type="entry name" value="TrwB_TraG_TraD_VirD4"/>
    <property type="match status" value="1"/>
</dbReference>
<sequence>MLTIEEKIKRKKREDLILVGVLYIIVIILAMQFYRSYLSYGSENFNLNEIVNTMNINLQNNFMFIPTKEYRDIFLLITIAFIIWALMIITNNKKYMPGIEHGSARWATLKEKQKFQNKDDSKNIILTDEIKLNLNDKKIRRNHNVLTIGGSGAGKTRFYVKPNLMQCNTSFIITDPKGELFIETGKMFKKNGYKIKVFNVKDMKETMFYNPFKYIKKEQDIFKLIKCIIKNTDNGKSGADPFWEKAETALLQAIMFYLYQEVKEEDRILPNVMKLLRTIKVSEEDEDILDIIFKKLEEEKGETIAVKQYKVFKAGAGKTAKSILITALSRLAFLDLPEVERMFSMDELELDKIGKQKIAFFVIIPDTDTSFNFLVAMLYTQMFDILCQTADKEGLDLKIRFMLDEFANIGQIPDFEKVLATIRSRGISANIILQSISQLEGQYKDTWKGIIDNCDSTVFLGGQETAEWISKKLGKATIDTKAINYSKGRNSSTSENNSNLGRELMTKDEVENMPDNDCICFIRGNRPAYSKKYNIEKHKRYKELGDVNNRKNKNNFYFDDIDRDIKEISIIDKSIVELTKENKTFDNNVTVQVNEDLRDELEKLFESDNLEIRGEYDYEKEFD</sequence>
<organism evidence="8">
    <name type="scientific">Clostridium botulinum</name>
    <dbReference type="NCBI Taxonomy" id="1491"/>
    <lineage>
        <taxon>Bacteria</taxon>
        <taxon>Bacillati</taxon>
        <taxon>Bacillota</taxon>
        <taxon>Clostridia</taxon>
        <taxon>Eubacteriales</taxon>
        <taxon>Clostridiaceae</taxon>
        <taxon>Clostridium</taxon>
    </lineage>
</organism>
<geneLocation type="plasmid" evidence="8">
    <name>pCDC3875</name>
</geneLocation>
<evidence type="ECO:0000256" key="2">
    <source>
        <dbReference type="ARBA" id="ARBA00008806"/>
    </source>
</evidence>
<feature type="transmembrane region" description="Helical" evidence="7">
    <location>
        <begin position="73"/>
        <end position="90"/>
    </location>
</feature>
<evidence type="ECO:0000313" key="8">
    <source>
        <dbReference type="EMBL" id="AIW54610.1"/>
    </source>
</evidence>
<dbReference type="RefSeq" id="WP_172685584.1">
    <property type="nucleotide sequence ID" value="NZ_KJ776578.1"/>
</dbReference>
<reference evidence="8" key="1">
    <citation type="journal article" date="2014" name="Genome Biol. Evol.">
        <title>Three classes of plasmid (47-63 kb) carry the type B neurotoxin gene cluster of group II Clostridium botulinum.</title>
        <authorList>
            <person name="Carter A.T."/>
            <person name="Austin J.W."/>
            <person name="Weedmark K.A."/>
            <person name="Corbett C."/>
            <person name="Peck M.W."/>
        </authorList>
    </citation>
    <scope>NUCLEOTIDE SEQUENCE</scope>
    <source>
        <strain evidence="8">CDC3875</strain>
        <strain evidence="10">CDC3897</strain>
        <strain evidence="9">CDC5900</strain>
        <plasmid evidence="8">pCDC3875</plasmid>
        <plasmid evidence="10">pCDC3897</plasmid>
        <plasmid evidence="9">pCDC5900</plasmid>
    </source>
</reference>
<dbReference type="Gene3D" id="3.40.50.300">
    <property type="entry name" value="P-loop containing nucleotide triphosphate hydrolases"/>
    <property type="match status" value="2"/>
</dbReference>
<evidence type="ECO:0000256" key="1">
    <source>
        <dbReference type="ARBA" id="ARBA00004651"/>
    </source>
</evidence>
<geneLocation type="plasmid" evidence="9">
    <name>pCDC5900</name>
</geneLocation>
<keyword evidence="3" id="KW-1003">Cell membrane</keyword>
<comment type="subcellular location">
    <subcellularLocation>
        <location evidence="1">Cell membrane</location>
        <topology evidence="1">Multi-pass membrane protein</topology>
    </subcellularLocation>
</comment>
<proteinExistence type="inferred from homology"/>
<dbReference type="GO" id="GO:0005886">
    <property type="term" value="C:plasma membrane"/>
    <property type="evidence" value="ECO:0007669"/>
    <property type="project" value="UniProtKB-SubCell"/>
</dbReference>
<accession>A0A0A0UXC4</accession>
<evidence type="ECO:0000256" key="4">
    <source>
        <dbReference type="ARBA" id="ARBA00022692"/>
    </source>
</evidence>